<sequence>MEFPDILLNLQLPTPLALDVTNLGRNFWTTFEKNKIALAGFCRLENLISVTPRAVVELGIIVRKQAWPEHGSAP</sequence>
<gene>
    <name evidence="1" type="ORF">SADUNF_Sadunf08G0008500</name>
</gene>
<accession>A0A835JXK9</accession>
<protein>
    <submittedName>
        <fullName evidence="1">Uncharacterized protein</fullName>
    </submittedName>
</protein>
<evidence type="ECO:0000313" key="2">
    <source>
        <dbReference type="Proteomes" id="UP000657918"/>
    </source>
</evidence>
<evidence type="ECO:0000313" key="1">
    <source>
        <dbReference type="EMBL" id="KAF9676501.1"/>
    </source>
</evidence>
<dbReference type="EMBL" id="JADGMS010000008">
    <property type="protein sequence ID" value="KAF9676501.1"/>
    <property type="molecule type" value="Genomic_DNA"/>
</dbReference>
<organism evidence="1 2">
    <name type="scientific">Salix dunnii</name>
    <dbReference type="NCBI Taxonomy" id="1413687"/>
    <lineage>
        <taxon>Eukaryota</taxon>
        <taxon>Viridiplantae</taxon>
        <taxon>Streptophyta</taxon>
        <taxon>Embryophyta</taxon>
        <taxon>Tracheophyta</taxon>
        <taxon>Spermatophyta</taxon>
        <taxon>Magnoliopsida</taxon>
        <taxon>eudicotyledons</taxon>
        <taxon>Gunneridae</taxon>
        <taxon>Pentapetalae</taxon>
        <taxon>rosids</taxon>
        <taxon>fabids</taxon>
        <taxon>Malpighiales</taxon>
        <taxon>Salicaceae</taxon>
        <taxon>Saliceae</taxon>
        <taxon>Salix</taxon>
    </lineage>
</organism>
<comment type="caution">
    <text evidence="1">The sequence shown here is derived from an EMBL/GenBank/DDBJ whole genome shotgun (WGS) entry which is preliminary data.</text>
</comment>
<reference evidence="1 2" key="1">
    <citation type="submission" date="2020-10" db="EMBL/GenBank/DDBJ databases">
        <title>Plant Genome Project.</title>
        <authorList>
            <person name="Zhang R.-G."/>
        </authorList>
    </citation>
    <scope>NUCLEOTIDE SEQUENCE [LARGE SCALE GENOMIC DNA]</scope>
    <source>
        <strain evidence="1">FAFU-HL-1</strain>
        <tissue evidence="1">Leaf</tissue>
    </source>
</reference>
<name>A0A835JXK9_9ROSI</name>
<proteinExistence type="predicted"/>
<keyword evidence="2" id="KW-1185">Reference proteome</keyword>
<dbReference type="AlphaFoldDB" id="A0A835JXK9"/>
<dbReference type="Proteomes" id="UP000657918">
    <property type="component" value="Chromosome 8"/>
</dbReference>